<dbReference type="Pfam" id="PF02665">
    <property type="entry name" value="Nitrate_red_gam"/>
    <property type="match status" value="1"/>
</dbReference>
<evidence type="ECO:0000256" key="14">
    <source>
        <dbReference type="ARBA" id="ARBA00048294"/>
    </source>
</evidence>
<dbReference type="EMBL" id="FQZF01000024">
    <property type="protein sequence ID" value="SHJ90633.1"/>
    <property type="molecule type" value="Genomic_DNA"/>
</dbReference>
<dbReference type="FunFam" id="1.20.950.20:FF:000001">
    <property type="entry name" value="Respiratory nitrate reductase subunit gamma"/>
    <property type="match status" value="1"/>
</dbReference>
<dbReference type="GO" id="GO:0019645">
    <property type="term" value="P:anaerobic electron transport chain"/>
    <property type="evidence" value="ECO:0007669"/>
    <property type="project" value="UniProtKB-ARBA"/>
</dbReference>
<feature type="transmembrane region" description="Helical" evidence="18">
    <location>
        <begin position="90"/>
        <end position="110"/>
    </location>
</feature>
<evidence type="ECO:0000313" key="21">
    <source>
        <dbReference type="Proteomes" id="UP000184387"/>
    </source>
</evidence>
<gene>
    <name evidence="20" type="ORF">SAMN02745194_03707</name>
</gene>
<keyword evidence="7" id="KW-0479">Metal-binding</keyword>
<reference evidence="20 21" key="1">
    <citation type="submission" date="2016-11" db="EMBL/GenBank/DDBJ databases">
        <authorList>
            <person name="Jaros S."/>
            <person name="Januszkiewicz K."/>
            <person name="Wedrychowicz H."/>
        </authorList>
    </citation>
    <scope>NUCLEOTIDE SEQUENCE [LARGE SCALE GENOMIC DNA]</scope>
    <source>
        <strain evidence="20 21">DSM 14916</strain>
    </source>
</reference>
<evidence type="ECO:0000256" key="8">
    <source>
        <dbReference type="ARBA" id="ARBA00022982"/>
    </source>
</evidence>
<keyword evidence="8" id="KW-0249">Electron transport</keyword>
<evidence type="ECO:0000256" key="2">
    <source>
        <dbReference type="ARBA" id="ARBA00012500"/>
    </source>
</evidence>
<dbReference type="InterPro" id="IPR023234">
    <property type="entry name" value="NarG-like_domain"/>
</dbReference>
<evidence type="ECO:0000256" key="12">
    <source>
        <dbReference type="ARBA" id="ARBA00023063"/>
    </source>
</evidence>
<feature type="binding site" description="axial binding residue" evidence="16">
    <location>
        <position position="57"/>
    </location>
    <ligand>
        <name>heme b</name>
        <dbReference type="ChEBI" id="CHEBI:60344"/>
        <label>1</label>
    </ligand>
    <ligandPart>
        <name>Fe</name>
        <dbReference type="ChEBI" id="CHEBI:18248"/>
    </ligandPart>
</feature>
<dbReference type="GO" id="GO:0020037">
    <property type="term" value="F:heme binding"/>
    <property type="evidence" value="ECO:0007669"/>
    <property type="project" value="TreeGrafter"/>
</dbReference>
<evidence type="ECO:0000256" key="7">
    <source>
        <dbReference type="ARBA" id="ARBA00022723"/>
    </source>
</evidence>
<feature type="transmembrane region" description="Helical" evidence="18">
    <location>
        <begin position="55"/>
        <end position="78"/>
    </location>
</feature>
<dbReference type="RefSeq" id="WP_073137480.1">
    <property type="nucleotide sequence ID" value="NZ_FQZF01000024.1"/>
</dbReference>
<comment type="subunit">
    <text evidence="15">Dimer of heterotrimers each composed of an alpha, a beta and a gamma chain. Alpha and beta are catalytic chains; gamma chains are involved in binding the enzyme complex to the cytoplasmic membrane.</text>
</comment>
<dbReference type="GO" id="GO:0009055">
    <property type="term" value="F:electron transfer activity"/>
    <property type="evidence" value="ECO:0007669"/>
    <property type="project" value="TreeGrafter"/>
</dbReference>
<keyword evidence="5 16" id="KW-0349">Heme</keyword>
<dbReference type="GO" id="GO:0046872">
    <property type="term" value="F:metal ion binding"/>
    <property type="evidence" value="ECO:0007669"/>
    <property type="project" value="UniProtKB-KW"/>
</dbReference>
<evidence type="ECO:0000256" key="1">
    <source>
        <dbReference type="ARBA" id="ARBA00004651"/>
    </source>
</evidence>
<evidence type="ECO:0000256" key="15">
    <source>
        <dbReference type="ARBA" id="ARBA00063882"/>
    </source>
</evidence>
<dbReference type="NCBIfam" id="TIGR00351">
    <property type="entry name" value="narI"/>
    <property type="match status" value="1"/>
</dbReference>
<dbReference type="GO" id="GO:0160182">
    <property type="term" value="F:nitrate reductase (quinone) activity"/>
    <property type="evidence" value="ECO:0007669"/>
    <property type="project" value="UniProtKB-EC"/>
</dbReference>
<dbReference type="GO" id="GO:0009325">
    <property type="term" value="C:nitrate reductase complex"/>
    <property type="evidence" value="ECO:0007669"/>
    <property type="project" value="InterPro"/>
</dbReference>
<dbReference type="InterPro" id="IPR003816">
    <property type="entry name" value="Nitrate_red_gam"/>
</dbReference>
<feature type="domain" description="NarG-like" evidence="19">
    <location>
        <begin position="6"/>
        <end position="226"/>
    </location>
</feature>
<keyword evidence="12" id="KW-0534">Nitrate assimilation</keyword>
<dbReference type="Proteomes" id="UP000184387">
    <property type="component" value="Unassembled WGS sequence"/>
</dbReference>
<evidence type="ECO:0000256" key="9">
    <source>
        <dbReference type="ARBA" id="ARBA00022989"/>
    </source>
</evidence>
<dbReference type="GO" id="GO:0042128">
    <property type="term" value="P:nitrate assimilation"/>
    <property type="evidence" value="ECO:0007669"/>
    <property type="project" value="UniProtKB-KW"/>
</dbReference>
<feature type="binding site" description="axial binding residue" evidence="16">
    <location>
        <position position="67"/>
    </location>
    <ligand>
        <name>heme b</name>
        <dbReference type="ChEBI" id="CHEBI:60344"/>
        <label>1</label>
    </ligand>
    <ligandPart>
        <name>Fe</name>
        <dbReference type="ChEBI" id="CHEBI:18248"/>
    </ligandPart>
</feature>
<dbReference type="PANTHER" id="PTHR30598">
    <property type="entry name" value="NITRATE REDUCTASE PRIVATE CHAPERONE, REDOX ENZYME MATURATION PROTEIN REMP FAMILY"/>
    <property type="match status" value="1"/>
</dbReference>
<evidence type="ECO:0000256" key="3">
    <source>
        <dbReference type="ARBA" id="ARBA00022448"/>
    </source>
</evidence>
<dbReference type="InterPro" id="IPR036197">
    <property type="entry name" value="NarG-like_sf"/>
</dbReference>
<evidence type="ECO:0000256" key="18">
    <source>
        <dbReference type="SAM" id="Phobius"/>
    </source>
</evidence>
<feature type="binding site" description="axial binding residue" evidence="16">
    <location>
        <position position="189"/>
    </location>
    <ligand>
        <name>heme b</name>
        <dbReference type="ChEBI" id="CHEBI:60344"/>
        <label>1</label>
    </ligand>
    <ligandPart>
        <name>Fe</name>
        <dbReference type="ChEBI" id="CHEBI:18248"/>
    </ligandPart>
</feature>
<evidence type="ECO:0000256" key="4">
    <source>
        <dbReference type="ARBA" id="ARBA00022475"/>
    </source>
</evidence>
<feature type="region of interest" description="Disordered" evidence="17">
    <location>
        <begin position="235"/>
        <end position="264"/>
    </location>
</feature>
<dbReference type="PANTHER" id="PTHR30598:SF3">
    <property type="entry name" value="RESPIRATORY NITRATE REDUCTASE 1 GAMMA CHAIN"/>
    <property type="match status" value="1"/>
</dbReference>
<evidence type="ECO:0000256" key="5">
    <source>
        <dbReference type="ARBA" id="ARBA00022617"/>
    </source>
</evidence>
<evidence type="ECO:0000259" key="19">
    <source>
        <dbReference type="Pfam" id="PF02665"/>
    </source>
</evidence>
<keyword evidence="13 18" id="KW-0472">Membrane</keyword>
<feature type="transmembrane region" description="Helical" evidence="18">
    <location>
        <begin position="12"/>
        <end position="29"/>
    </location>
</feature>
<keyword evidence="9 18" id="KW-1133">Transmembrane helix</keyword>
<dbReference type="EC" id="1.7.5.1" evidence="2"/>
<dbReference type="STRING" id="198092.SAMN02745194_03707"/>
<keyword evidence="10" id="KW-0560">Oxidoreductase</keyword>
<comment type="catalytic activity">
    <reaction evidence="14">
        <text>nitrate + a quinol = a quinone + nitrite + H2O</text>
        <dbReference type="Rhea" id="RHEA:56144"/>
        <dbReference type="ChEBI" id="CHEBI:15377"/>
        <dbReference type="ChEBI" id="CHEBI:16301"/>
        <dbReference type="ChEBI" id="CHEBI:17632"/>
        <dbReference type="ChEBI" id="CHEBI:24646"/>
        <dbReference type="ChEBI" id="CHEBI:132124"/>
        <dbReference type="EC" id="1.7.5.1"/>
    </reaction>
</comment>
<sequence>MGHWFNNAVFGWYPYLALTVFLLGSLLRFDHSQYTWRAGSSQLLRRCQLRWGSNLFHVGILIIFGGHLVGLLTPVAVFDALGIGHGFKQGMAMLVGGVAGVACWIGIALLAHRRLLDPRIRKTSSFSDTAILLVLWVQLTLGLLTIPVSAQHMDGHEMVKFMTWAQGIVTLQPGVAAEIADVSIIFKLHLALGMTLFVLFPFTRLVHVWSAPVWYLGRTGYQVVRTLRPVARTRPEIEPRPAVTGEGARPAAGAPAPQLAMGGD</sequence>
<comment type="subcellular location">
    <subcellularLocation>
        <location evidence="1">Cell membrane</location>
        <topology evidence="1">Multi-pass membrane protein</topology>
    </subcellularLocation>
</comment>
<keyword evidence="3" id="KW-0813">Transport</keyword>
<dbReference type="SUPFAM" id="SSF103501">
    <property type="entry name" value="Respiratory nitrate reductase 1 gamma chain"/>
    <property type="match status" value="1"/>
</dbReference>
<evidence type="ECO:0000256" key="17">
    <source>
        <dbReference type="SAM" id="MobiDB-lite"/>
    </source>
</evidence>
<name>A0A1M6N4W2_9PROT</name>
<dbReference type="OrthoDB" id="9788113at2"/>
<keyword evidence="6 18" id="KW-0812">Transmembrane</keyword>
<evidence type="ECO:0000256" key="11">
    <source>
        <dbReference type="ARBA" id="ARBA00023004"/>
    </source>
</evidence>
<feature type="binding site" description="axial binding residue" evidence="16">
    <location>
        <position position="207"/>
    </location>
    <ligand>
        <name>heme b</name>
        <dbReference type="ChEBI" id="CHEBI:60344"/>
        <label>1</label>
    </ligand>
    <ligandPart>
        <name>Fe</name>
        <dbReference type="ChEBI" id="CHEBI:18248"/>
    </ligandPart>
</feature>
<proteinExistence type="predicted"/>
<accession>A0A1M6N4W2</accession>
<evidence type="ECO:0000313" key="20">
    <source>
        <dbReference type="EMBL" id="SHJ90633.1"/>
    </source>
</evidence>
<dbReference type="AlphaFoldDB" id="A0A1M6N4W2"/>
<dbReference type="Gene3D" id="1.20.950.20">
    <property type="entry name" value="Transmembrane di-heme cytochromes, Chain C"/>
    <property type="match status" value="1"/>
</dbReference>
<feature type="transmembrane region" description="Helical" evidence="18">
    <location>
        <begin position="130"/>
        <end position="150"/>
    </location>
</feature>
<evidence type="ECO:0000256" key="6">
    <source>
        <dbReference type="ARBA" id="ARBA00022692"/>
    </source>
</evidence>
<organism evidence="20 21">
    <name type="scientific">Muricoccus roseus</name>
    <dbReference type="NCBI Taxonomy" id="198092"/>
    <lineage>
        <taxon>Bacteria</taxon>
        <taxon>Pseudomonadati</taxon>
        <taxon>Pseudomonadota</taxon>
        <taxon>Alphaproteobacteria</taxon>
        <taxon>Acetobacterales</taxon>
        <taxon>Roseomonadaceae</taxon>
        <taxon>Muricoccus</taxon>
    </lineage>
</organism>
<evidence type="ECO:0000256" key="13">
    <source>
        <dbReference type="ARBA" id="ARBA00023136"/>
    </source>
</evidence>
<dbReference type="InterPro" id="IPR051936">
    <property type="entry name" value="Heme-iron_electron_transfer"/>
</dbReference>
<protein>
    <recommendedName>
        <fullName evidence="2">nitrate reductase (quinone)</fullName>
        <ecNumber evidence="2">1.7.5.1</ecNumber>
    </recommendedName>
</protein>
<dbReference type="GO" id="GO:0005886">
    <property type="term" value="C:plasma membrane"/>
    <property type="evidence" value="ECO:0007669"/>
    <property type="project" value="UniProtKB-SubCell"/>
</dbReference>
<keyword evidence="21" id="KW-1185">Reference proteome</keyword>
<keyword evidence="11 16" id="KW-0408">Iron</keyword>
<feature type="compositionally biased region" description="Low complexity" evidence="17">
    <location>
        <begin position="245"/>
        <end position="264"/>
    </location>
</feature>
<evidence type="ECO:0000256" key="10">
    <source>
        <dbReference type="ARBA" id="ARBA00023002"/>
    </source>
</evidence>
<keyword evidence="4" id="KW-1003">Cell membrane</keyword>
<evidence type="ECO:0000256" key="16">
    <source>
        <dbReference type="PIRSR" id="PIRSR603816-1"/>
    </source>
</evidence>